<sequence length="262" mass="31239">MSAYKNLLLVKDDPKELQKWYVNLNFYNDYQNKTYNKLTNEIINVILKSQLVISESYFELFKEEKVLLEIFMFLLAYKDGEVNKPLLRNFGFKRSSVGYAVRDFLKYGIIDEAEYRKSFNLKLTVTELKKPGEKYWTIKGSTLIKFFLLYGLSSTLVLMDSKYCFKSTKYKPTRENKKKLALIQNNYFKHLKLSKSKIYKTFLALAKFLIIPLKKLIIVDKKRVANWINVKNKFNQLVFRKVVTFETQRYITDEIKNLFVNF</sequence>
<dbReference type="RefSeq" id="WP_278307483.1">
    <property type="nucleotide sequence ID" value="NZ_CP104008.1"/>
</dbReference>
<reference evidence="1" key="1">
    <citation type="submission" date="2022-06" db="EMBL/GenBank/DDBJ databases">
        <title>Comparative genomic analysis of Mycoplasma feriruminatoris and the Mycoplasma mycoides cluster.</title>
        <authorList>
            <person name="Baby V."/>
            <person name="Ambroset C."/>
            <person name="Gaurivaud P."/>
            <person name="Boury C."/>
            <person name="Guichoux E."/>
            <person name="Lartigue C."/>
            <person name="Tardy F."/>
            <person name="Sirand-Pugnet P."/>
        </authorList>
    </citation>
    <scope>NUCLEOTIDE SEQUENCE</scope>
    <source>
        <strain evidence="1">L14822</strain>
    </source>
</reference>
<dbReference type="NCBIfam" id="NF046008">
    <property type="entry name" value="ICE_MAGa4850"/>
    <property type="match status" value="1"/>
</dbReference>
<evidence type="ECO:0000313" key="2">
    <source>
        <dbReference type="Proteomes" id="UP001178743"/>
    </source>
</evidence>
<accession>A0AAX3TH84</accession>
<name>A0AAX3TH84_9MOLU</name>
<dbReference type="Proteomes" id="UP001178743">
    <property type="component" value="Chromosome"/>
</dbReference>
<proteinExistence type="predicted"/>
<evidence type="ECO:0000313" key="1">
    <source>
        <dbReference type="EMBL" id="WFQ93030.1"/>
    </source>
</evidence>
<gene>
    <name evidence="1" type="ORF">MFERI14822_00823</name>
</gene>
<dbReference type="EMBL" id="CP104008">
    <property type="protein sequence ID" value="WFQ93030.1"/>
    <property type="molecule type" value="Genomic_DNA"/>
</dbReference>
<protein>
    <submittedName>
        <fullName evidence="1">Uncharacterized protein</fullName>
    </submittedName>
</protein>
<organism evidence="1 2">
    <name type="scientific">Mycoplasma feriruminatoris</name>
    <dbReference type="NCBI Taxonomy" id="1179777"/>
    <lineage>
        <taxon>Bacteria</taxon>
        <taxon>Bacillati</taxon>
        <taxon>Mycoplasmatota</taxon>
        <taxon>Mollicutes</taxon>
        <taxon>Mycoplasmataceae</taxon>
        <taxon>Mycoplasma</taxon>
    </lineage>
</organism>
<dbReference type="AlphaFoldDB" id="A0AAX3TH84"/>